<reference evidence="1" key="1">
    <citation type="submission" date="2020-10" db="EMBL/GenBank/DDBJ databases">
        <authorList>
            <person name="Gilroy R."/>
        </authorList>
    </citation>
    <scope>NUCLEOTIDE SEQUENCE</scope>
    <source>
        <strain evidence="1">CHK157-1446</strain>
    </source>
</reference>
<dbReference type="InterPro" id="IPR023296">
    <property type="entry name" value="Glyco_hydro_beta-prop_sf"/>
</dbReference>
<reference evidence="1" key="2">
    <citation type="journal article" date="2021" name="PeerJ">
        <title>Extensive microbial diversity within the chicken gut microbiome revealed by metagenomics and culture.</title>
        <authorList>
            <person name="Gilroy R."/>
            <person name="Ravi A."/>
            <person name="Getino M."/>
            <person name="Pursley I."/>
            <person name="Horton D.L."/>
            <person name="Alikhan N.F."/>
            <person name="Baker D."/>
            <person name="Gharbi K."/>
            <person name="Hall N."/>
            <person name="Watson M."/>
            <person name="Adriaenssens E.M."/>
            <person name="Foster-Nyarko E."/>
            <person name="Jarju S."/>
            <person name="Secka A."/>
            <person name="Antonio M."/>
            <person name="Oren A."/>
            <person name="Chaudhuri R.R."/>
            <person name="La Ragione R."/>
            <person name="Hildebrand F."/>
            <person name="Pallen M.J."/>
        </authorList>
    </citation>
    <scope>NUCLEOTIDE SEQUENCE</scope>
    <source>
        <strain evidence="1">CHK157-1446</strain>
    </source>
</reference>
<dbReference type="Proteomes" id="UP000823982">
    <property type="component" value="Unassembled WGS sequence"/>
</dbReference>
<dbReference type="SUPFAM" id="SSF75005">
    <property type="entry name" value="Arabinanase/levansucrase/invertase"/>
    <property type="match status" value="1"/>
</dbReference>
<protein>
    <recommendedName>
        <fullName evidence="3">Glycosyl hydrolase family 43</fullName>
    </recommendedName>
</protein>
<name>A0A9D1ENA0_9FIRM</name>
<accession>A0A9D1ENA0</accession>
<dbReference type="Gene3D" id="2.115.10.20">
    <property type="entry name" value="Glycosyl hydrolase domain, family 43"/>
    <property type="match status" value="1"/>
</dbReference>
<sequence length="125" mass="14034">MAQYSYWDGGIIKDEETGMYYMFASRWNQAGGHWGENGISGWQGSQAIYAVSDNLYGPYTDMGPLWPDWCDGAGHNVFPFMVSEDDPLYDEGYRYAIMISDTGMHGEIANGTIHIATDLWIPTNT</sequence>
<evidence type="ECO:0000313" key="2">
    <source>
        <dbReference type="Proteomes" id="UP000823982"/>
    </source>
</evidence>
<comment type="caution">
    <text evidence="1">The sequence shown here is derived from an EMBL/GenBank/DDBJ whole genome shotgun (WGS) entry which is preliminary data.</text>
</comment>
<organism evidence="1 2">
    <name type="scientific">Candidatus Faeciplasma gallinarum</name>
    <dbReference type="NCBI Taxonomy" id="2840799"/>
    <lineage>
        <taxon>Bacteria</taxon>
        <taxon>Bacillati</taxon>
        <taxon>Bacillota</taxon>
        <taxon>Clostridia</taxon>
        <taxon>Eubacteriales</taxon>
        <taxon>Oscillospiraceae</taxon>
        <taxon>Oscillospiraceae incertae sedis</taxon>
        <taxon>Candidatus Faeciplasma</taxon>
    </lineage>
</organism>
<evidence type="ECO:0008006" key="3">
    <source>
        <dbReference type="Google" id="ProtNLM"/>
    </source>
</evidence>
<dbReference type="AlphaFoldDB" id="A0A9D1ENA0"/>
<proteinExistence type="predicted"/>
<dbReference type="EMBL" id="DVIR01000019">
    <property type="protein sequence ID" value="HIS24175.1"/>
    <property type="molecule type" value="Genomic_DNA"/>
</dbReference>
<gene>
    <name evidence="1" type="ORF">IAD01_02090</name>
</gene>
<evidence type="ECO:0000313" key="1">
    <source>
        <dbReference type="EMBL" id="HIS24175.1"/>
    </source>
</evidence>